<organism evidence="2 3">
    <name type="scientific">Actinoplanes aureus</name>
    <dbReference type="NCBI Taxonomy" id="2792083"/>
    <lineage>
        <taxon>Bacteria</taxon>
        <taxon>Bacillati</taxon>
        <taxon>Actinomycetota</taxon>
        <taxon>Actinomycetes</taxon>
        <taxon>Micromonosporales</taxon>
        <taxon>Micromonosporaceae</taxon>
        <taxon>Actinoplanes</taxon>
    </lineage>
</organism>
<proteinExistence type="predicted"/>
<evidence type="ECO:0000256" key="1">
    <source>
        <dbReference type="SAM" id="MobiDB-lite"/>
    </source>
</evidence>
<evidence type="ECO:0000313" key="3">
    <source>
        <dbReference type="Proteomes" id="UP000598146"/>
    </source>
</evidence>
<dbReference type="AlphaFoldDB" id="A0A931CEG8"/>
<dbReference type="RefSeq" id="WP_196420167.1">
    <property type="nucleotide sequence ID" value="NZ_JADQTO010000037.1"/>
</dbReference>
<evidence type="ECO:0000313" key="2">
    <source>
        <dbReference type="EMBL" id="MBG0568400.1"/>
    </source>
</evidence>
<feature type="region of interest" description="Disordered" evidence="1">
    <location>
        <begin position="230"/>
        <end position="250"/>
    </location>
</feature>
<accession>A0A931CEG8</accession>
<dbReference type="EMBL" id="JADQTO010000037">
    <property type="protein sequence ID" value="MBG0568400.1"/>
    <property type="molecule type" value="Genomic_DNA"/>
</dbReference>
<sequence>MGRFAAMPMLAGLLDQSITSIAQLAADGRHFDRREVARIADVWDNNTRPLFRAALTRPDWLRERRARAALAWMADLALSRREWMIEIAGPEMRSLLGKAAEEPAHHRDYLGLVMPALTPLDEIDLGRDYDLDRAEVGMLRVERAGSDLSGFVELSAPRRYAAPDSPQTPAVHLYLDGVDLVRFDSDDRSGVPLMTGPDIRIGARGRLRAKAATVYIEDWSWHFSHAGRAADATTARTRRRGPRQPTRPPLGVARQAAFAVYRAMVAIRAVRFPHVVGRIPVRELCAALAGAGSDVLAAAGAPERDAAFRGLVEKWTARSPYLAAELNDSRPRVRPAFTGPPDLAQLTLVSWHTAATINLAAPSDDSTWRLRSEQFPEVARLTLDTTAFAAPHTFARTPPGTLTVADGALTIH</sequence>
<protein>
    <submittedName>
        <fullName evidence="2">Uncharacterized protein</fullName>
    </submittedName>
</protein>
<name>A0A931CEG8_9ACTN</name>
<keyword evidence="3" id="KW-1185">Reference proteome</keyword>
<dbReference type="Proteomes" id="UP000598146">
    <property type="component" value="Unassembled WGS sequence"/>
</dbReference>
<comment type="caution">
    <text evidence="2">The sequence shown here is derived from an EMBL/GenBank/DDBJ whole genome shotgun (WGS) entry which is preliminary data.</text>
</comment>
<reference evidence="2" key="1">
    <citation type="submission" date="2020-11" db="EMBL/GenBank/DDBJ databases">
        <title>Isolation and identification of active actinomycetes.</title>
        <authorList>
            <person name="Sun X."/>
        </authorList>
    </citation>
    <scope>NUCLEOTIDE SEQUENCE</scope>
    <source>
        <strain evidence="2">NEAU-A11</strain>
    </source>
</reference>
<gene>
    <name evidence="2" type="ORF">I4J89_43950</name>
</gene>